<protein>
    <submittedName>
        <fullName evidence="5">Transcriptional regulator</fullName>
    </submittedName>
</protein>
<organism evidence="5 6">
    <name type="scientific">Pseudomonas fluorescens</name>
    <dbReference type="NCBI Taxonomy" id="294"/>
    <lineage>
        <taxon>Bacteria</taxon>
        <taxon>Pseudomonadati</taxon>
        <taxon>Pseudomonadota</taxon>
        <taxon>Gammaproteobacteria</taxon>
        <taxon>Pseudomonadales</taxon>
        <taxon>Pseudomonadaceae</taxon>
        <taxon>Pseudomonas</taxon>
    </lineage>
</organism>
<reference evidence="5 6" key="1">
    <citation type="submission" date="2018-06" db="EMBL/GenBank/DDBJ databases">
        <authorList>
            <consortium name="Pathogen Informatics"/>
            <person name="Doyle S."/>
        </authorList>
    </citation>
    <scope>NUCLEOTIDE SEQUENCE [LARGE SCALE GENOMIC DNA]</scope>
    <source>
        <strain evidence="5 6">NCTC10038</strain>
    </source>
</reference>
<dbReference type="EMBL" id="LS483372">
    <property type="protein sequence ID" value="SQF91547.1"/>
    <property type="molecule type" value="Genomic_DNA"/>
</dbReference>
<dbReference type="GO" id="GO:0003700">
    <property type="term" value="F:DNA-binding transcription factor activity"/>
    <property type="evidence" value="ECO:0007669"/>
    <property type="project" value="InterPro"/>
</dbReference>
<evidence type="ECO:0000256" key="4">
    <source>
        <dbReference type="ARBA" id="ARBA00023163"/>
    </source>
</evidence>
<dbReference type="AlphaFoldDB" id="A0A3M3XIH1"/>
<keyword evidence="3" id="KW-0238">DNA-binding</keyword>
<dbReference type="RefSeq" id="WP_053256148.1">
    <property type="nucleotide sequence ID" value="NZ_CBCRXZ010000002.1"/>
</dbReference>
<dbReference type="PROSITE" id="PS50931">
    <property type="entry name" value="HTH_LYSR"/>
    <property type="match status" value="1"/>
</dbReference>
<dbReference type="Pfam" id="PF03466">
    <property type="entry name" value="LysR_substrate"/>
    <property type="match status" value="1"/>
</dbReference>
<dbReference type="PANTHER" id="PTHR30537">
    <property type="entry name" value="HTH-TYPE TRANSCRIPTIONAL REGULATOR"/>
    <property type="match status" value="1"/>
</dbReference>
<dbReference type="Proteomes" id="UP000248640">
    <property type="component" value="Chromosome 1"/>
</dbReference>
<accession>A0A3M3XIH1</accession>
<dbReference type="PANTHER" id="PTHR30537:SF1">
    <property type="entry name" value="HTH-TYPE TRANSCRIPTIONAL REGULATOR PGRR"/>
    <property type="match status" value="1"/>
</dbReference>
<evidence type="ECO:0000313" key="6">
    <source>
        <dbReference type="Proteomes" id="UP000248640"/>
    </source>
</evidence>
<evidence type="ECO:0000256" key="3">
    <source>
        <dbReference type="ARBA" id="ARBA00023125"/>
    </source>
</evidence>
<evidence type="ECO:0000256" key="2">
    <source>
        <dbReference type="ARBA" id="ARBA00023015"/>
    </source>
</evidence>
<name>A0A3M3XIH1_PSEFL</name>
<keyword evidence="4" id="KW-0804">Transcription</keyword>
<dbReference type="Gene3D" id="1.10.10.10">
    <property type="entry name" value="Winged helix-like DNA-binding domain superfamily/Winged helix DNA-binding domain"/>
    <property type="match status" value="1"/>
</dbReference>
<dbReference type="GeneID" id="61638875"/>
<keyword evidence="2" id="KW-0805">Transcription regulation</keyword>
<dbReference type="Gene3D" id="3.40.190.290">
    <property type="match status" value="1"/>
</dbReference>
<dbReference type="Pfam" id="PF00126">
    <property type="entry name" value="HTH_1"/>
    <property type="match status" value="1"/>
</dbReference>
<sequence length="322" mass="35719">MAAFNRSELADLNVFMTIIRRRSFRHAAHELGVTTSALSHTMRNLETRLGVKLLYRTSRAVEPTDAGTLLAEKLRQGFAMIQDGLDTLDLHRESPIGRLRLNVPRDAAALLLAPILGEFTNAYPQLRLDVIVEDAMIDIVAEGYDAGIRYGATVPQDMVAVPLTGTLRWIMVASPGYLARCGIPQAPQDLLQHSCIRMYLGDKTPYKWELGNGPRQQRIDVPGHFSAADTETIVNAALQGVGVAYCLSNRVQQELADGRLVEVMPDWACLGQPLCMYYSSRRQSQPGLRQLMDMIRLKTIGSSLMEQYIEPAPAGWPGRSEI</sequence>
<dbReference type="GO" id="GO:0006351">
    <property type="term" value="P:DNA-templated transcription"/>
    <property type="evidence" value="ECO:0007669"/>
    <property type="project" value="TreeGrafter"/>
</dbReference>
<dbReference type="InterPro" id="IPR036388">
    <property type="entry name" value="WH-like_DNA-bd_sf"/>
</dbReference>
<dbReference type="InterPro" id="IPR005119">
    <property type="entry name" value="LysR_subst-bd"/>
</dbReference>
<proteinExistence type="inferred from homology"/>
<dbReference type="InterPro" id="IPR058163">
    <property type="entry name" value="LysR-type_TF_proteobact-type"/>
</dbReference>
<comment type="similarity">
    <text evidence="1">Belongs to the LysR transcriptional regulatory family.</text>
</comment>
<dbReference type="GO" id="GO:0043565">
    <property type="term" value="F:sequence-specific DNA binding"/>
    <property type="evidence" value="ECO:0007669"/>
    <property type="project" value="TreeGrafter"/>
</dbReference>
<dbReference type="SUPFAM" id="SSF46785">
    <property type="entry name" value="Winged helix' DNA-binding domain"/>
    <property type="match status" value="1"/>
</dbReference>
<gene>
    <name evidence="5" type="primary">dmlR_18</name>
    <name evidence="5" type="ORF">NCTC10038_02973</name>
</gene>
<evidence type="ECO:0000313" key="5">
    <source>
        <dbReference type="EMBL" id="SQF91547.1"/>
    </source>
</evidence>
<evidence type="ECO:0000256" key="1">
    <source>
        <dbReference type="ARBA" id="ARBA00009437"/>
    </source>
</evidence>
<dbReference type="InterPro" id="IPR036390">
    <property type="entry name" value="WH_DNA-bd_sf"/>
</dbReference>
<dbReference type="InterPro" id="IPR000847">
    <property type="entry name" value="LysR_HTH_N"/>
</dbReference>
<dbReference type="SUPFAM" id="SSF53850">
    <property type="entry name" value="Periplasmic binding protein-like II"/>
    <property type="match status" value="1"/>
</dbReference>
<dbReference type="FunFam" id="1.10.10.10:FF:000001">
    <property type="entry name" value="LysR family transcriptional regulator"/>
    <property type="match status" value="1"/>
</dbReference>